<evidence type="ECO:0000259" key="1">
    <source>
        <dbReference type="Pfam" id="PF08241"/>
    </source>
</evidence>
<dbReference type="AlphaFoldDB" id="A0A1G9IKE8"/>
<reference evidence="2 3" key="1">
    <citation type="submission" date="2016-10" db="EMBL/GenBank/DDBJ databases">
        <authorList>
            <person name="de Groot N.N."/>
        </authorList>
    </citation>
    <scope>NUCLEOTIDE SEQUENCE [LARGE SCALE GENOMIC DNA]</scope>
    <source>
        <strain evidence="2 3">DSM 18346</strain>
    </source>
</reference>
<sequence>MKYTGERVIPKLMNPRNGMLIEHIARYEFAKSFCKGRVLDIACGSGYGSEILLKDNPRIKELVGIDIDQESIAYAKEHYPFAKTSYHVDDALNKDLYTIYGAFDTIVSFETIEHFKGDEQFVENLYNLLKPDGTLIISTPFGRGKDHPCSCPFHVYQYTEEEFIDVLKPFGQVTMYHQIDTTIEIPRKDMKYYLMVAVCKK</sequence>
<keyword evidence="2" id="KW-0489">Methyltransferase</keyword>
<dbReference type="Pfam" id="PF08241">
    <property type="entry name" value="Methyltransf_11"/>
    <property type="match status" value="1"/>
</dbReference>
<dbReference type="Gene3D" id="3.40.50.150">
    <property type="entry name" value="Vaccinia Virus protein VP39"/>
    <property type="match status" value="1"/>
</dbReference>
<keyword evidence="2" id="KW-0808">Transferase</keyword>
<dbReference type="SUPFAM" id="SSF53335">
    <property type="entry name" value="S-adenosyl-L-methionine-dependent methyltransferases"/>
    <property type="match status" value="1"/>
</dbReference>
<keyword evidence="3" id="KW-1185">Reference proteome</keyword>
<dbReference type="PANTHER" id="PTHR43861">
    <property type="entry name" value="TRANS-ACONITATE 2-METHYLTRANSFERASE-RELATED"/>
    <property type="match status" value="1"/>
</dbReference>
<dbReference type="CDD" id="cd02440">
    <property type="entry name" value="AdoMet_MTases"/>
    <property type="match status" value="1"/>
</dbReference>
<dbReference type="GO" id="GO:0032259">
    <property type="term" value="P:methylation"/>
    <property type="evidence" value="ECO:0007669"/>
    <property type="project" value="UniProtKB-KW"/>
</dbReference>
<feature type="domain" description="Methyltransferase type 11" evidence="1">
    <location>
        <begin position="39"/>
        <end position="137"/>
    </location>
</feature>
<dbReference type="OrthoDB" id="9808140at2"/>
<organism evidence="2 3">
    <name type="scientific">Natronincola ferrireducens</name>
    <dbReference type="NCBI Taxonomy" id="393762"/>
    <lineage>
        <taxon>Bacteria</taxon>
        <taxon>Bacillati</taxon>
        <taxon>Bacillota</taxon>
        <taxon>Clostridia</taxon>
        <taxon>Peptostreptococcales</taxon>
        <taxon>Natronincolaceae</taxon>
        <taxon>Natronincola</taxon>
    </lineage>
</organism>
<accession>A0A1G9IKE8</accession>
<dbReference type="InterPro" id="IPR013216">
    <property type="entry name" value="Methyltransf_11"/>
</dbReference>
<dbReference type="STRING" id="393762.SAMN05660472_02893"/>
<dbReference type="Proteomes" id="UP000198718">
    <property type="component" value="Unassembled WGS sequence"/>
</dbReference>
<dbReference type="EMBL" id="FNFP01000011">
    <property type="protein sequence ID" value="SDL25403.1"/>
    <property type="molecule type" value="Genomic_DNA"/>
</dbReference>
<gene>
    <name evidence="2" type="ORF">SAMN05660472_02893</name>
</gene>
<dbReference type="RefSeq" id="WP_090554876.1">
    <property type="nucleotide sequence ID" value="NZ_FNFP01000011.1"/>
</dbReference>
<evidence type="ECO:0000313" key="2">
    <source>
        <dbReference type="EMBL" id="SDL25403.1"/>
    </source>
</evidence>
<dbReference type="InterPro" id="IPR029063">
    <property type="entry name" value="SAM-dependent_MTases_sf"/>
</dbReference>
<proteinExistence type="predicted"/>
<evidence type="ECO:0000313" key="3">
    <source>
        <dbReference type="Proteomes" id="UP000198718"/>
    </source>
</evidence>
<name>A0A1G9IKE8_9FIRM</name>
<dbReference type="GO" id="GO:0008757">
    <property type="term" value="F:S-adenosylmethionine-dependent methyltransferase activity"/>
    <property type="evidence" value="ECO:0007669"/>
    <property type="project" value="InterPro"/>
</dbReference>
<protein>
    <submittedName>
        <fullName evidence="2">Methyltransferase domain-containing protein</fullName>
    </submittedName>
</protein>